<evidence type="ECO:0000313" key="3">
    <source>
        <dbReference type="Proteomes" id="UP000002051"/>
    </source>
</evidence>
<organism evidence="1 3">
    <name type="scientific">Medicago truncatula</name>
    <name type="common">Barrel medic</name>
    <name type="synonym">Medicago tribuloides</name>
    <dbReference type="NCBI Taxonomy" id="3880"/>
    <lineage>
        <taxon>Eukaryota</taxon>
        <taxon>Viridiplantae</taxon>
        <taxon>Streptophyta</taxon>
        <taxon>Embryophyta</taxon>
        <taxon>Tracheophyta</taxon>
        <taxon>Spermatophyta</taxon>
        <taxon>Magnoliopsida</taxon>
        <taxon>eudicotyledons</taxon>
        <taxon>Gunneridae</taxon>
        <taxon>Pentapetalae</taxon>
        <taxon>rosids</taxon>
        <taxon>fabids</taxon>
        <taxon>Fabales</taxon>
        <taxon>Fabaceae</taxon>
        <taxon>Papilionoideae</taxon>
        <taxon>50 kb inversion clade</taxon>
        <taxon>NPAAA clade</taxon>
        <taxon>Hologalegina</taxon>
        <taxon>IRL clade</taxon>
        <taxon>Trifolieae</taxon>
        <taxon>Medicago</taxon>
    </lineage>
</organism>
<dbReference type="AlphaFoldDB" id="G7LEC9"/>
<sequence>MENFLPELLRILLRFQFLYLSFLRILTLQEHPQEHNFLLRIWLRKFIWYLDLCRNGTIKCFGFTLRFDLKVPFYK</sequence>
<keyword evidence="3" id="KW-1185">Reference proteome</keyword>
<reference evidence="2" key="3">
    <citation type="submission" date="2015-04" db="UniProtKB">
        <authorList>
            <consortium name="EnsemblPlants"/>
        </authorList>
    </citation>
    <scope>IDENTIFICATION</scope>
    <source>
        <strain evidence="2">cv. Jemalong A17</strain>
    </source>
</reference>
<reference evidence="1 3" key="1">
    <citation type="journal article" date="2011" name="Nature">
        <title>The Medicago genome provides insight into the evolution of rhizobial symbioses.</title>
        <authorList>
            <person name="Young N.D."/>
            <person name="Debelle F."/>
            <person name="Oldroyd G.E."/>
            <person name="Geurts R."/>
            <person name="Cannon S.B."/>
            <person name="Udvardi M.K."/>
            <person name="Benedito V.A."/>
            <person name="Mayer K.F."/>
            <person name="Gouzy J."/>
            <person name="Schoof H."/>
            <person name="Van de Peer Y."/>
            <person name="Proost S."/>
            <person name="Cook D.R."/>
            <person name="Meyers B.C."/>
            <person name="Spannagl M."/>
            <person name="Cheung F."/>
            <person name="De Mita S."/>
            <person name="Krishnakumar V."/>
            <person name="Gundlach H."/>
            <person name="Zhou S."/>
            <person name="Mudge J."/>
            <person name="Bharti A.K."/>
            <person name="Murray J.D."/>
            <person name="Naoumkina M.A."/>
            <person name="Rosen B."/>
            <person name="Silverstein K.A."/>
            <person name="Tang H."/>
            <person name="Rombauts S."/>
            <person name="Zhao P.X."/>
            <person name="Zhou P."/>
            <person name="Barbe V."/>
            <person name="Bardou P."/>
            <person name="Bechner M."/>
            <person name="Bellec A."/>
            <person name="Berger A."/>
            <person name="Berges H."/>
            <person name="Bidwell S."/>
            <person name="Bisseling T."/>
            <person name="Choisne N."/>
            <person name="Couloux A."/>
            <person name="Denny R."/>
            <person name="Deshpande S."/>
            <person name="Dai X."/>
            <person name="Doyle J.J."/>
            <person name="Dudez A.M."/>
            <person name="Farmer A.D."/>
            <person name="Fouteau S."/>
            <person name="Franken C."/>
            <person name="Gibelin C."/>
            <person name="Gish J."/>
            <person name="Goldstein S."/>
            <person name="Gonzalez A.J."/>
            <person name="Green P.J."/>
            <person name="Hallab A."/>
            <person name="Hartog M."/>
            <person name="Hua A."/>
            <person name="Humphray S.J."/>
            <person name="Jeong D.H."/>
            <person name="Jing Y."/>
            <person name="Jocker A."/>
            <person name="Kenton S.M."/>
            <person name="Kim D.J."/>
            <person name="Klee K."/>
            <person name="Lai H."/>
            <person name="Lang C."/>
            <person name="Lin S."/>
            <person name="Macmil S.L."/>
            <person name="Magdelenat G."/>
            <person name="Matthews L."/>
            <person name="McCorrison J."/>
            <person name="Monaghan E.L."/>
            <person name="Mun J.H."/>
            <person name="Najar F.Z."/>
            <person name="Nicholson C."/>
            <person name="Noirot C."/>
            <person name="O'Bleness M."/>
            <person name="Paule C.R."/>
            <person name="Poulain J."/>
            <person name="Prion F."/>
            <person name="Qin B."/>
            <person name="Qu C."/>
            <person name="Retzel E.F."/>
            <person name="Riddle C."/>
            <person name="Sallet E."/>
            <person name="Samain S."/>
            <person name="Samson N."/>
            <person name="Sanders I."/>
            <person name="Saurat O."/>
            <person name="Scarpelli C."/>
            <person name="Schiex T."/>
            <person name="Segurens B."/>
            <person name="Severin A.J."/>
            <person name="Sherrier D.J."/>
            <person name="Shi R."/>
            <person name="Sims S."/>
            <person name="Singer S.R."/>
            <person name="Sinharoy S."/>
            <person name="Sterck L."/>
            <person name="Viollet A."/>
            <person name="Wang B.B."/>
            <person name="Wang K."/>
            <person name="Wang M."/>
            <person name="Wang X."/>
            <person name="Warfsmann J."/>
            <person name="Weissenbach J."/>
            <person name="White D.D."/>
            <person name="White J.D."/>
            <person name="Wiley G.B."/>
            <person name="Wincker P."/>
            <person name="Xing Y."/>
            <person name="Yang L."/>
            <person name="Yao Z."/>
            <person name="Ying F."/>
            <person name="Zhai J."/>
            <person name="Zhou L."/>
            <person name="Zuber A."/>
            <person name="Denarie J."/>
            <person name="Dixon R.A."/>
            <person name="May G.D."/>
            <person name="Schwartz D.C."/>
            <person name="Rogers J."/>
            <person name="Quetier F."/>
            <person name="Town C.D."/>
            <person name="Roe B.A."/>
        </authorList>
    </citation>
    <scope>NUCLEOTIDE SEQUENCE [LARGE SCALE GENOMIC DNA]</scope>
    <source>
        <strain evidence="1">A17</strain>
        <strain evidence="2 3">cv. Jemalong A17</strain>
    </source>
</reference>
<dbReference type="EnsemblPlants" id="AET01353">
    <property type="protein sequence ID" value="AET01353"/>
    <property type="gene ID" value="MTR_8g011520"/>
</dbReference>
<evidence type="ECO:0000313" key="1">
    <source>
        <dbReference type="EMBL" id="AET01353.1"/>
    </source>
</evidence>
<dbReference type="Proteomes" id="UP000002051">
    <property type="component" value="Chromosome 8"/>
</dbReference>
<protein>
    <submittedName>
        <fullName evidence="1 2">Uncharacterized protein</fullName>
    </submittedName>
</protein>
<dbReference type="PaxDb" id="3880-AET01353"/>
<dbReference type="HOGENOM" id="CLU_2674891_0_0_1"/>
<evidence type="ECO:0000313" key="2">
    <source>
        <dbReference type="EnsemblPlants" id="AET01353"/>
    </source>
</evidence>
<dbReference type="EMBL" id="CM001224">
    <property type="protein sequence ID" value="AET01353.1"/>
    <property type="molecule type" value="Genomic_DNA"/>
</dbReference>
<accession>G7LEC9</accession>
<proteinExistence type="predicted"/>
<gene>
    <name evidence="1" type="ordered locus">MTR_8g011520</name>
</gene>
<name>G7LEC9_MEDTR</name>
<reference evidence="1 3" key="2">
    <citation type="journal article" date="2014" name="BMC Genomics">
        <title>An improved genome release (version Mt4.0) for the model legume Medicago truncatula.</title>
        <authorList>
            <person name="Tang H."/>
            <person name="Krishnakumar V."/>
            <person name="Bidwell S."/>
            <person name="Rosen B."/>
            <person name="Chan A."/>
            <person name="Zhou S."/>
            <person name="Gentzbittel L."/>
            <person name="Childs K.L."/>
            <person name="Yandell M."/>
            <person name="Gundlach H."/>
            <person name="Mayer K.F."/>
            <person name="Schwartz D.C."/>
            <person name="Town C.D."/>
        </authorList>
    </citation>
    <scope>GENOME REANNOTATION</scope>
    <source>
        <strain evidence="2 3">cv. Jemalong A17</strain>
    </source>
</reference>